<feature type="domain" description="ABC transporter" evidence="13">
    <location>
        <begin position="572"/>
        <end position="808"/>
    </location>
</feature>
<dbReference type="PROSITE" id="PS50893">
    <property type="entry name" value="ABC_TRANSPORTER_2"/>
    <property type="match status" value="2"/>
</dbReference>
<feature type="transmembrane region" description="Helical" evidence="12">
    <location>
        <begin position="1008"/>
        <end position="1026"/>
    </location>
</feature>
<keyword evidence="7" id="KW-0067">ATP-binding</keyword>
<keyword evidence="5" id="KW-0677">Repeat</keyword>
<organism evidence="15 16">
    <name type="scientific">Musa troglodytarum</name>
    <name type="common">fe'i banana</name>
    <dbReference type="NCBI Taxonomy" id="320322"/>
    <lineage>
        <taxon>Eukaryota</taxon>
        <taxon>Viridiplantae</taxon>
        <taxon>Streptophyta</taxon>
        <taxon>Embryophyta</taxon>
        <taxon>Tracheophyta</taxon>
        <taxon>Spermatophyta</taxon>
        <taxon>Magnoliopsida</taxon>
        <taxon>Liliopsida</taxon>
        <taxon>Zingiberales</taxon>
        <taxon>Musaceae</taxon>
        <taxon>Musa</taxon>
    </lineage>
</organism>
<feature type="compositionally biased region" description="Basic residues" evidence="11">
    <location>
        <begin position="12"/>
        <end position="24"/>
    </location>
</feature>
<dbReference type="SMART" id="SM00382">
    <property type="entry name" value="AAA"/>
    <property type="match status" value="2"/>
</dbReference>
<dbReference type="PROSITE" id="PS50929">
    <property type="entry name" value="ABC_TM1F"/>
    <property type="match status" value="2"/>
</dbReference>
<evidence type="ECO:0000256" key="7">
    <source>
        <dbReference type="ARBA" id="ARBA00022840"/>
    </source>
</evidence>
<keyword evidence="8 12" id="KW-1133">Transmembrane helix</keyword>
<feature type="domain" description="ABC transporter" evidence="13">
    <location>
        <begin position="1210"/>
        <end position="1446"/>
    </location>
</feature>
<dbReference type="InterPro" id="IPR003439">
    <property type="entry name" value="ABC_transporter-like_ATP-bd"/>
</dbReference>
<feature type="transmembrane region" description="Helical" evidence="12">
    <location>
        <begin position="293"/>
        <end position="318"/>
    </location>
</feature>
<comment type="subcellular location">
    <subcellularLocation>
        <location evidence="1">Cell membrane</location>
        <topology evidence="1">Multi-pass membrane protein</topology>
    </subcellularLocation>
</comment>
<accession>A0A9E7EX09</accession>
<dbReference type="GO" id="GO:0015421">
    <property type="term" value="F:ABC-type oligopeptide transporter activity"/>
    <property type="evidence" value="ECO:0007669"/>
    <property type="project" value="TreeGrafter"/>
</dbReference>
<feature type="transmembrane region" description="Helical" evidence="12">
    <location>
        <begin position="370"/>
        <end position="389"/>
    </location>
</feature>
<evidence type="ECO:0000313" key="15">
    <source>
        <dbReference type="EMBL" id="URD85555.1"/>
    </source>
</evidence>
<dbReference type="Gene3D" id="1.20.1560.10">
    <property type="entry name" value="ABC transporter type 1, transmembrane domain"/>
    <property type="match status" value="1"/>
</dbReference>
<evidence type="ECO:0000256" key="8">
    <source>
        <dbReference type="ARBA" id="ARBA00022989"/>
    </source>
</evidence>
<reference evidence="15" key="1">
    <citation type="submission" date="2022-05" db="EMBL/GenBank/DDBJ databases">
        <title>The Musa troglodytarum L. genome provides insights into the mechanism of non-climacteric behaviour and enrichment of carotenoids.</title>
        <authorList>
            <person name="Wang J."/>
        </authorList>
    </citation>
    <scope>NUCLEOTIDE SEQUENCE</scope>
    <source>
        <tissue evidence="15">Leaf</tissue>
    </source>
</reference>
<feature type="transmembrane region" description="Helical" evidence="12">
    <location>
        <begin position="884"/>
        <end position="905"/>
    </location>
</feature>
<evidence type="ECO:0000256" key="2">
    <source>
        <dbReference type="ARBA" id="ARBA00007577"/>
    </source>
</evidence>
<dbReference type="FunFam" id="3.40.50.300:FF:000066">
    <property type="entry name" value="ABC transporter B family member 1"/>
    <property type="match status" value="1"/>
</dbReference>
<sequence length="1460" mass="158707">MAGFSFDVGRSSHSRGRSALRGHHPTPSYARSPASRPRSPYRDDVSWQTSASWQFEPSRWRELSGFGAALSPWTPADDTPRSNHSRTNFRRSANDYYLSRAADPRFHGPSRQARRLELRSHVSTTNYDRSVELSKPNNSSVLVAKGRWNPAESNSFDSQGEFSLFGYSAPTTAAARHNPVSSYIDHSSKHQTYRDVSFSHDWEEHSRHDMSDDSRESDADGDDEEAAAASRPVGLFSLFKYSTAPDLFLIFLGCIGSLINGGSLPWYSYMFGDVVNKMASESGNHMIKEVERISVYMAALAAIVVIGSYMEITCWRMVGERSAQRIRREYLRAALRQDIGFFDTEMSTGDVMHGISSDVALIQEVMGEKVAHFVHHIFTFICGYMVGFLEAWKVALVVFSVTPVMMFCGIAYKAIYGGLAAAEEASYRRAGDVAQQAITSIRTVLSFVMEDEMAAKYEEGLEKSAPIGVKTGFAKGAGMGVIYLVTYSQWALAFWYGSLLVAKGEITGGAAIACFFAVNVGGRGLALSLSYYAQFAQGTVAAGRVFEVIDRTPEIDPYSSDGRALASVRGRVEFRGVDFAYPSRPDTMILRDLDLTIPASKTLALVGASGGGKSTIFALIERFYDPCRGSIRLDGHDLRTLRIQWLREQIALLGQEPVLFSTSILENVMMGREDATRKEAIAACAAVNADTFISGLPEGYDTQVGERGAQLSGGQKQRIALARAMIRNPRILLLDEPTSALDPESEATVQRAIDGFSAGRTTVVIAHRLATVRSADTIVVLDSGSVVESGRHQDLMGRAGPYAALVKLATDNMSINVSKGSIGPIRTGPHNTAQYKSFDGESTFFSTQTCVESVNVVEEQIDTPRPTKIRTSEIWGLQRPEVPVLLLGFILGIVAGAIFSFFPLLLGEALQVYFQPNTSKMKREVGYLAVAIVGLGLGCILTMTGQHGFCGWASTRLTIRVRNRLFRSILRQEPGWFDLAENSTGALISWLSVDSAAFRSMLGDRHSVLLMGLGSVAAGLGASFALEWRLTLVAMAVAPFTLGASYFSLLVNLGPRSDDGAYAAASSVAAGAVSGVRTIAAFSAQQRIVSMFDRVLSQPMNESMNRAHLMGLGLGLSQGAMYGAYTLILWAGAHMIKSGYSSFGDVCKIFLILVLSSFSVGQLAGLAPNTSRAPAAIDRVLRIIKRRPSMMDTEGPKKGRRVEGGRLMEVELRRVTFSYPSRPGVAVLKEFSMRVRAGSTVALVGDSGSGKSTVVWLVQRFYDPDAGRVVVGGLDVREADVKWLRSECALVGQEPCLFGGSIRDNIRFGDPSASWAEIEEAAEAAHIHKFISGLPQGYETQVGEGGVQLSGGQKQRIAIARAILKRSRILLLDEATSALDVESETLVQEALRKASKRATTIVIAHRLAAVRDADRVAVVRDGTVVEFGSHRSLLENHVDGVYAAMVRRESEAQALALSEA</sequence>
<evidence type="ECO:0000256" key="3">
    <source>
        <dbReference type="ARBA" id="ARBA00022448"/>
    </source>
</evidence>
<dbReference type="PANTHER" id="PTHR43394">
    <property type="entry name" value="ATP-DEPENDENT PERMEASE MDL1, MITOCHONDRIAL"/>
    <property type="match status" value="1"/>
</dbReference>
<dbReference type="GO" id="GO:0005886">
    <property type="term" value="C:plasma membrane"/>
    <property type="evidence" value="ECO:0007669"/>
    <property type="project" value="UniProtKB-SubCell"/>
</dbReference>
<dbReference type="GO" id="GO:0005524">
    <property type="term" value="F:ATP binding"/>
    <property type="evidence" value="ECO:0007669"/>
    <property type="project" value="UniProtKB-KW"/>
</dbReference>
<evidence type="ECO:0000256" key="9">
    <source>
        <dbReference type="ARBA" id="ARBA00023136"/>
    </source>
</evidence>
<gene>
    <name evidence="15" type="ORF">MUK42_27275</name>
</gene>
<dbReference type="InterPro" id="IPR011527">
    <property type="entry name" value="ABC1_TM_dom"/>
</dbReference>
<dbReference type="SUPFAM" id="SSF90123">
    <property type="entry name" value="ABC transporter transmembrane region"/>
    <property type="match status" value="2"/>
</dbReference>
<feature type="transmembrane region" description="Helical" evidence="12">
    <location>
        <begin position="925"/>
        <end position="944"/>
    </location>
</feature>
<feature type="transmembrane region" description="Helical" evidence="12">
    <location>
        <begin position="1109"/>
        <end position="1131"/>
    </location>
</feature>
<dbReference type="Pfam" id="PF00664">
    <property type="entry name" value="ABC_membrane"/>
    <property type="match status" value="2"/>
</dbReference>
<dbReference type="GO" id="GO:0016887">
    <property type="term" value="F:ATP hydrolysis activity"/>
    <property type="evidence" value="ECO:0007669"/>
    <property type="project" value="InterPro"/>
</dbReference>
<keyword evidence="4 12" id="KW-0812">Transmembrane</keyword>
<dbReference type="EMBL" id="CP097504">
    <property type="protein sequence ID" value="URD85555.1"/>
    <property type="molecule type" value="Genomic_DNA"/>
</dbReference>
<protein>
    <submittedName>
        <fullName evidence="15">ATPase of the ABC class</fullName>
    </submittedName>
</protein>
<dbReference type="Pfam" id="PF00005">
    <property type="entry name" value="ABC_tran"/>
    <property type="match status" value="2"/>
</dbReference>
<evidence type="ECO:0000256" key="12">
    <source>
        <dbReference type="SAM" id="Phobius"/>
    </source>
</evidence>
<feature type="transmembrane region" description="Helical" evidence="12">
    <location>
        <begin position="247"/>
        <end position="268"/>
    </location>
</feature>
<feature type="region of interest" description="Disordered" evidence="11">
    <location>
        <begin position="204"/>
        <end position="226"/>
    </location>
</feature>
<dbReference type="OrthoDB" id="6500128at2759"/>
<evidence type="ECO:0000256" key="6">
    <source>
        <dbReference type="ARBA" id="ARBA00022741"/>
    </source>
</evidence>
<dbReference type="InterPro" id="IPR039421">
    <property type="entry name" value="Type_1_exporter"/>
</dbReference>
<dbReference type="InterPro" id="IPR036640">
    <property type="entry name" value="ABC1_TM_sf"/>
</dbReference>
<keyword evidence="10" id="KW-0325">Glycoprotein</keyword>
<dbReference type="GO" id="GO:0005743">
    <property type="term" value="C:mitochondrial inner membrane"/>
    <property type="evidence" value="ECO:0007669"/>
    <property type="project" value="TreeGrafter"/>
</dbReference>
<dbReference type="InterPro" id="IPR017871">
    <property type="entry name" value="ABC_transporter-like_CS"/>
</dbReference>
<name>A0A9E7EX09_9LILI</name>
<evidence type="ECO:0000313" key="16">
    <source>
        <dbReference type="Proteomes" id="UP001055439"/>
    </source>
</evidence>
<dbReference type="FunFam" id="3.40.50.300:FF:000251">
    <property type="entry name" value="ABC transporter B family member 19"/>
    <property type="match status" value="1"/>
</dbReference>
<dbReference type="Gene3D" id="3.40.50.300">
    <property type="entry name" value="P-loop containing nucleotide triphosphate hydrolases"/>
    <property type="match status" value="2"/>
</dbReference>
<dbReference type="CDD" id="cd18578">
    <property type="entry name" value="ABC_6TM_Pgp_ABCB1_D2_like"/>
    <property type="match status" value="1"/>
</dbReference>
<keyword evidence="3" id="KW-0813">Transport</keyword>
<dbReference type="InterPro" id="IPR003593">
    <property type="entry name" value="AAA+_ATPase"/>
</dbReference>
<evidence type="ECO:0000256" key="1">
    <source>
        <dbReference type="ARBA" id="ARBA00004651"/>
    </source>
</evidence>
<feature type="region of interest" description="Disordered" evidence="11">
    <location>
        <begin position="1"/>
        <end position="50"/>
    </location>
</feature>
<feature type="transmembrane region" description="Helical" evidence="12">
    <location>
        <begin position="1032"/>
        <end position="1053"/>
    </location>
</feature>
<proteinExistence type="inferred from homology"/>
<feature type="transmembrane region" description="Helical" evidence="12">
    <location>
        <begin position="395"/>
        <end position="419"/>
    </location>
</feature>
<dbReference type="InterPro" id="IPR027417">
    <property type="entry name" value="P-loop_NTPase"/>
</dbReference>
<dbReference type="GO" id="GO:0090374">
    <property type="term" value="P:oligopeptide export from mitochondrion"/>
    <property type="evidence" value="ECO:0007669"/>
    <property type="project" value="TreeGrafter"/>
</dbReference>
<comment type="similarity">
    <text evidence="2">Belongs to the ABC transporter superfamily. ABCB family. Multidrug resistance exporter (TC 3.A.1.201) subfamily.</text>
</comment>
<evidence type="ECO:0000259" key="14">
    <source>
        <dbReference type="PROSITE" id="PS50929"/>
    </source>
</evidence>
<feature type="domain" description="ABC transmembrane type-1" evidence="14">
    <location>
        <begin position="886"/>
        <end position="1172"/>
    </location>
</feature>
<evidence type="ECO:0000256" key="5">
    <source>
        <dbReference type="ARBA" id="ARBA00022737"/>
    </source>
</evidence>
<dbReference type="SUPFAM" id="SSF52540">
    <property type="entry name" value="P-loop containing nucleoside triphosphate hydrolases"/>
    <property type="match status" value="2"/>
</dbReference>
<feature type="compositionally biased region" description="Basic and acidic residues" evidence="11">
    <location>
        <begin position="204"/>
        <end position="218"/>
    </location>
</feature>
<evidence type="ECO:0000256" key="10">
    <source>
        <dbReference type="ARBA" id="ARBA00023180"/>
    </source>
</evidence>
<evidence type="ECO:0000256" key="4">
    <source>
        <dbReference type="ARBA" id="ARBA00022692"/>
    </source>
</evidence>
<keyword evidence="16" id="KW-1185">Reference proteome</keyword>
<keyword evidence="9 12" id="KW-0472">Membrane</keyword>
<feature type="domain" description="ABC transmembrane type-1" evidence="14">
    <location>
        <begin position="251"/>
        <end position="537"/>
    </location>
</feature>
<dbReference type="PANTHER" id="PTHR43394:SF11">
    <property type="entry name" value="ATP-BINDING CASSETTE TRANSPORTER"/>
    <property type="match status" value="1"/>
</dbReference>
<dbReference type="CDD" id="cd03249">
    <property type="entry name" value="ABC_MTABC3_MDL1_MDL2"/>
    <property type="match status" value="1"/>
</dbReference>
<dbReference type="Proteomes" id="UP001055439">
    <property type="component" value="Chromosome 2"/>
</dbReference>
<dbReference type="CDD" id="cd18577">
    <property type="entry name" value="ABC_6TM_Pgp_ABCB1_D1_like"/>
    <property type="match status" value="1"/>
</dbReference>
<feature type="transmembrane region" description="Helical" evidence="12">
    <location>
        <begin position="1060"/>
        <end position="1084"/>
    </location>
</feature>
<keyword evidence="6" id="KW-0547">Nucleotide-binding</keyword>
<evidence type="ECO:0000259" key="13">
    <source>
        <dbReference type="PROSITE" id="PS50893"/>
    </source>
</evidence>
<dbReference type="PROSITE" id="PS00211">
    <property type="entry name" value="ABC_TRANSPORTER_1"/>
    <property type="match status" value="2"/>
</dbReference>
<feature type="compositionally biased region" description="Low complexity" evidence="11">
    <location>
        <begin position="27"/>
        <end position="38"/>
    </location>
</feature>
<evidence type="ECO:0000256" key="11">
    <source>
        <dbReference type="SAM" id="MobiDB-lite"/>
    </source>
</evidence>